<keyword evidence="2" id="KW-1003">Cell membrane</keyword>
<dbReference type="PANTHER" id="PTHR36115">
    <property type="entry name" value="PROLINE-RICH ANTIGEN HOMOLOG-RELATED"/>
    <property type="match status" value="1"/>
</dbReference>
<dbReference type="GO" id="GO:0005886">
    <property type="term" value="C:plasma membrane"/>
    <property type="evidence" value="ECO:0007669"/>
    <property type="project" value="UniProtKB-SubCell"/>
</dbReference>
<dbReference type="Pfam" id="PF06271">
    <property type="entry name" value="RDD"/>
    <property type="match status" value="1"/>
</dbReference>
<keyword evidence="4 6" id="KW-1133">Transmembrane helix</keyword>
<dbReference type="InterPro" id="IPR051791">
    <property type="entry name" value="Pra-immunoreactive"/>
</dbReference>
<proteinExistence type="predicted"/>
<evidence type="ECO:0000256" key="5">
    <source>
        <dbReference type="ARBA" id="ARBA00023136"/>
    </source>
</evidence>
<dbReference type="OrthoDB" id="9793824at2"/>
<feature type="transmembrane region" description="Helical" evidence="6">
    <location>
        <begin position="103"/>
        <end position="122"/>
    </location>
</feature>
<organism evidence="8 9">
    <name type="scientific">Xanthomonas pisi</name>
    <dbReference type="NCBI Taxonomy" id="56457"/>
    <lineage>
        <taxon>Bacteria</taxon>
        <taxon>Pseudomonadati</taxon>
        <taxon>Pseudomonadota</taxon>
        <taxon>Gammaproteobacteria</taxon>
        <taxon>Lysobacterales</taxon>
        <taxon>Lysobacteraceae</taxon>
        <taxon>Xanthomonas</taxon>
    </lineage>
</organism>
<dbReference type="EMBL" id="MDEI01000007">
    <property type="protein sequence ID" value="PPU68502.1"/>
    <property type="molecule type" value="Genomic_DNA"/>
</dbReference>
<evidence type="ECO:0000256" key="4">
    <source>
        <dbReference type="ARBA" id="ARBA00022989"/>
    </source>
</evidence>
<dbReference type="Proteomes" id="UP000238191">
    <property type="component" value="Unassembled WGS sequence"/>
</dbReference>
<dbReference type="PANTHER" id="PTHR36115:SF4">
    <property type="entry name" value="MEMBRANE PROTEIN"/>
    <property type="match status" value="1"/>
</dbReference>
<dbReference type="AlphaFoldDB" id="A0A2S7D3T1"/>
<evidence type="ECO:0000313" key="8">
    <source>
        <dbReference type="EMBL" id="PPU68502.1"/>
    </source>
</evidence>
<feature type="transmembrane region" description="Helical" evidence="6">
    <location>
        <begin position="15"/>
        <end position="38"/>
    </location>
</feature>
<protein>
    <submittedName>
        <fullName evidence="8">RDD family protein</fullName>
    </submittedName>
</protein>
<reference evidence="9" key="1">
    <citation type="submission" date="2016-08" db="EMBL/GenBank/DDBJ databases">
        <authorList>
            <person name="Merda D."/>
            <person name="Briand M."/>
            <person name="Taghouti G."/>
            <person name="Carrere S."/>
            <person name="Gouzy J."/>
            <person name="Portier P."/>
            <person name="Jacques M.-A."/>
            <person name="Fischer-Le Saux M."/>
        </authorList>
    </citation>
    <scope>NUCLEOTIDE SEQUENCE [LARGE SCALE GENOMIC DNA]</scope>
    <source>
        <strain evidence="9">CFBP4643</strain>
    </source>
</reference>
<evidence type="ECO:0000256" key="3">
    <source>
        <dbReference type="ARBA" id="ARBA00022692"/>
    </source>
</evidence>
<gene>
    <name evidence="8" type="ORF">XpiCFBP4643_09785</name>
</gene>
<keyword evidence="9" id="KW-1185">Reference proteome</keyword>
<keyword evidence="5 6" id="KW-0472">Membrane</keyword>
<keyword evidence="3 6" id="KW-0812">Transmembrane</keyword>
<dbReference type="InterPro" id="IPR010432">
    <property type="entry name" value="RDD"/>
</dbReference>
<sequence>MERAGMDYVGFWPRLGASLIDTLILCVITFPLLTLVYGRSYWMSDKFIHGPADLAISWILPAVLCIWLWVATGQTPGKMAIGAVVVDASTGQRISVGKAVLRYLAYFLSMIGLFIGYLWVGLDPKKQGWHDHIAGTVVITKATAAPRR</sequence>
<accession>A0A2S7D3T1</accession>
<evidence type="ECO:0000256" key="1">
    <source>
        <dbReference type="ARBA" id="ARBA00004651"/>
    </source>
</evidence>
<evidence type="ECO:0000259" key="7">
    <source>
        <dbReference type="Pfam" id="PF06271"/>
    </source>
</evidence>
<evidence type="ECO:0000256" key="2">
    <source>
        <dbReference type="ARBA" id="ARBA00022475"/>
    </source>
</evidence>
<comment type="caution">
    <text evidence="8">The sequence shown here is derived from an EMBL/GenBank/DDBJ whole genome shotgun (WGS) entry which is preliminary data.</text>
</comment>
<comment type="subcellular location">
    <subcellularLocation>
        <location evidence="1">Cell membrane</location>
        <topology evidence="1">Multi-pass membrane protein</topology>
    </subcellularLocation>
</comment>
<feature type="domain" description="RDD" evidence="7">
    <location>
        <begin position="8"/>
        <end position="135"/>
    </location>
</feature>
<evidence type="ECO:0000256" key="6">
    <source>
        <dbReference type="SAM" id="Phobius"/>
    </source>
</evidence>
<evidence type="ECO:0000313" key="9">
    <source>
        <dbReference type="Proteomes" id="UP000238191"/>
    </source>
</evidence>
<name>A0A2S7D3T1_9XANT</name>
<feature type="transmembrane region" description="Helical" evidence="6">
    <location>
        <begin position="50"/>
        <end position="70"/>
    </location>
</feature>